<comment type="caution">
    <text evidence="2">The sequence shown here is derived from an EMBL/GenBank/DDBJ whole genome shotgun (WGS) entry which is preliminary data.</text>
</comment>
<evidence type="ECO:0000313" key="3">
    <source>
        <dbReference type="Proteomes" id="UP000498740"/>
    </source>
</evidence>
<protein>
    <submittedName>
        <fullName evidence="2">Uncharacterized protein</fullName>
    </submittedName>
</protein>
<name>A0A7J0CP27_STRMI</name>
<dbReference type="Proteomes" id="UP000498740">
    <property type="component" value="Unassembled WGS sequence"/>
</dbReference>
<gene>
    <name evidence="2" type="ORF">Smic_20130</name>
</gene>
<feature type="region of interest" description="Disordered" evidence="1">
    <location>
        <begin position="1"/>
        <end position="71"/>
    </location>
</feature>
<dbReference type="AlphaFoldDB" id="A0A7J0CP27"/>
<feature type="compositionally biased region" description="Basic and acidic residues" evidence="1">
    <location>
        <begin position="1"/>
        <end position="25"/>
    </location>
</feature>
<organism evidence="2 3">
    <name type="scientific">Streptomyces microflavus</name>
    <name type="common">Streptomyces lipmanii</name>
    <dbReference type="NCBI Taxonomy" id="1919"/>
    <lineage>
        <taxon>Bacteria</taxon>
        <taxon>Bacillati</taxon>
        <taxon>Actinomycetota</taxon>
        <taxon>Actinomycetes</taxon>
        <taxon>Kitasatosporales</taxon>
        <taxon>Streptomycetaceae</taxon>
        <taxon>Streptomyces</taxon>
    </lineage>
</organism>
<evidence type="ECO:0000256" key="1">
    <source>
        <dbReference type="SAM" id="MobiDB-lite"/>
    </source>
</evidence>
<sequence>MPDGMHGDDAEEQRGEQQELPEDHAPASAPDSAGRARHAGHPTPGGYAHGQWPGTPRGTGPLKRADAQLRE</sequence>
<dbReference type="EMBL" id="BLWD01000001">
    <property type="protein sequence ID" value="GFN03457.1"/>
    <property type="molecule type" value="Genomic_DNA"/>
</dbReference>
<proteinExistence type="predicted"/>
<reference evidence="2 3" key="1">
    <citation type="submission" date="2020-05" db="EMBL/GenBank/DDBJ databases">
        <title>Whole genome shotgun sequence of Streptomyces microflavus NBRC 13062.</title>
        <authorList>
            <person name="Komaki H."/>
            <person name="Tamura T."/>
        </authorList>
    </citation>
    <scope>NUCLEOTIDE SEQUENCE [LARGE SCALE GENOMIC DNA]</scope>
    <source>
        <strain evidence="2 3">NBRC 13062</strain>
    </source>
</reference>
<accession>A0A7J0CP27</accession>
<evidence type="ECO:0000313" key="2">
    <source>
        <dbReference type="EMBL" id="GFN03457.1"/>
    </source>
</evidence>